<evidence type="ECO:0000313" key="4">
    <source>
        <dbReference type="EMBL" id="MCP2333906.1"/>
    </source>
</evidence>
<dbReference type="EMBL" id="AUBJ02000001">
    <property type="protein sequence ID" value="MCP2333906.1"/>
    <property type="molecule type" value="Genomic_DNA"/>
</dbReference>
<proteinExistence type="predicted"/>
<dbReference type="RefSeq" id="WP_026419012.1">
    <property type="nucleotide sequence ID" value="NZ_AUBJ02000001.1"/>
</dbReference>
<dbReference type="Proteomes" id="UP000791080">
    <property type="component" value="Unassembled WGS sequence"/>
</dbReference>
<protein>
    <submittedName>
        <fullName evidence="4">2-polyprenyl-6-methoxyphenol hydroxylase</fullName>
    </submittedName>
</protein>
<dbReference type="Gene3D" id="3.50.50.60">
    <property type="entry name" value="FAD/NAD(P)-binding domain"/>
    <property type="match status" value="1"/>
</dbReference>
<reference evidence="4 5" key="1">
    <citation type="submission" date="2022-06" db="EMBL/GenBank/DDBJ databases">
        <title>Genomic Encyclopedia of Type Strains, Phase I: the one thousand microbial genomes (KMG-I) project.</title>
        <authorList>
            <person name="Kyrpides N."/>
        </authorList>
    </citation>
    <scope>NUCLEOTIDE SEQUENCE [LARGE SCALE GENOMIC DNA]</scope>
    <source>
        <strain evidence="4 5">DSM 43889</strain>
    </source>
</reference>
<dbReference type="InterPro" id="IPR002938">
    <property type="entry name" value="FAD-bd"/>
</dbReference>
<dbReference type="SUPFAM" id="SSF51905">
    <property type="entry name" value="FAD/NAD(P)-binding domain"/>
    <property type="match status" value="1"/>
</dbReference>
<organism evidence="4 5">
    <name type="scientific">Actinoalloteichus caeruleus DSM 43889</name>
    <dbReference type="NCBI Taxonomy" id="1120930"/>
    <lineage>
        <taxon>Bacteria</taxon>
        <taxon>Bacillati</taxon>
        <taxon>Actinomycetota</taxon>
        <taxon>Actinomycetes</taxon>
        <taxon>Pseudonocardiales</taxon>
        <taxon>Pseudonocardiaceae</taxon>
        <taxon>Actinoalloteichus</taxon>
        <taxon>Actinoalloteichus cyanogriseus</taxon>
    </lineage>
</organism>
<dbReference type="PANTHER" id="PTHR13789">
    <property type="entry name" value="MONOOXYGENASE"/>
    <property type="match status" value="1"/>
</dbReference>
<evidence type="ECO:0000256" key="1">
    <source>
        <dbReference type="ARBA" id="ARBA00023002"/>
    </source>
</evidence>
<evidence type="ECO:0000256" key="2">
    <source>
        <dbReference type="ARBA" id="ARBA00023033"/>
    </source>
</evidence>
<accession>A0ABT1JN19</accession>
<sequence length="402" mass="43223">MTRVLVIGGGIAGTVAAVALRRAGLDPVVYEGYDRTADGVGAYLGVATNGQSALAELGLLERALAAGFDTPRMAFRTGSGRFLAELAQGGALPDGTVTRTVRRSDLYRALRDAALDEGVRVEYGRRLVGLTERPDGVTARFADGSEATGDLLVGADGLRSRVRGAIDPGAPSGRYVGLLNTGGFAPGVPVDAEPGVANMVFGRRCFFAYYRHPDGEVWWFANPPRAQEASQEELDAIDPTWWRAHLLELVARDRTPAARIIAATERIMPPWNTYDLPSVPTWHTDRCVLVGDSAHATSPSSGQGASLAIEDALVLAKCLRDVPDHPAALATYTASRRDRVERVVAQGKRNGDQKAPGPVARVVRDLALPVVFRRMARAEAVDQRWLYEYRVDWEAPITAAVG</sequence>
<evidence type="ECO:0000259" key="3">
    <source>
        <dbReference type="Pfam" id="PF01494"/>
    </source>
</evidence>
<keyword evidence="1" id="KW-0560">Oxidoreductase</keyword>
<dbReference type="InterPro" id="IPR036188">
    <property type="entry name" value="FAD/NAD-bd_sf"/>
</dbReference>
<comment type="caution">
    <text evidence="4">The sequence shown here is derived from an EMBL/GenBank/DDBJ whole genome shotgun (WGS) entry which is preliminary data.</text>
</comment>
<dbReference type="InterPro" id="IPR050493">
    <property type="entry name" value="FAD-dep_Monooxygenase_BioMet"/>
</dbReference>
<keyword evidence="5" id="KW-1185">Reference proteome</keyword>
<dbReference type="PANTHER" id="PTHR13789:SF309">
    <property type="entry name" value="PUTATIVE (AFU_ORTHOLOGUE AFUA_6G14510)-RELATED"/>
    <property type="match status" value="1"/>
</dbReference>
<feature type="domain" description="FAD-binding" evidence="3">
    <location>
        <begin position="2"/>
        <end position="345"/>
    </location>
</feature>
<evidence type="ECO:0000313" key="5">
    <source>
        <dbReference type="Proteomes" id="UP000791080"/>
    </source>
</evidence>
<dbReference type="PRINTS" id="PR00420">
    <property type="entry name" value="RNGMNOXGNASE"/>
</dbReference>
<gene>
    <name evidence="4" type="ORF">G443_004176</name>
</gene>
<keyword evidence="2" id="KW-0503">Monooxygenase</keyword>
<name>A0ABT1JN19_ACTCY</name>
<dbReference type="Pfam" id="PF01494">
    <property type="entry name" value="FAD_binding_3"/>
    <property type="match status" value="1"/>
</dbReference>